<dbReference type="EC" id="3.4.21.53" evidence="9 10"/>
<keyword evidence="3 9" id="KW-0645">Protease</keyword>
<dbReference type="InterPro" id="IPR003593">
    <property type="entry name" value="AAA+_ATPase"/>
</dbReference>
<evidence type="ECO:0000256" key="7">
    <source>
        <dbReference type="ARBA" id="ARBA00022840"/>
    </source>
</evidence>
<feature type="domain" description="Lon proteolytic" evidence="15">
    <location>
        <begin position="597"/>
        <end position="778"/>
    </location>
</feature>
<dbReference type="GO" id="GO:0004252">
    <property type="term" value="F:serine-type endopeptidase activity"/>
    <property type="evidence" value="ECO:0007669"/>
    <property type="project" value="UniProtKB-UniRule"/>
</dbReference>
<comment type="catalytic activity">
    <reaction evidence="9 10 13">
        <text>Hydrolysis of proteins in presence of ATP.</text>
        <dbReference type="EC" id="3.4.21.53"/>
    </reaction>
</comment>
<dbReference type="HAMAP" id="MF_01973">
    <property type="entry name" value="lon_bact"/>
    <property type="match status" value="1"/>
</dbReference>
<keyword evidence="5 9" id="KW-0378">Hydrolase</keyword>
<dbReference type="GO" id="GO:0016887">
    <property type="term" value="F:ATP hydrolysis activity"/>
    <property type="evidence" value="ECO:0007669"/>
    <property type="project" value="UniProtKB-UniRule"/>
</dbReference>
<evidence type="ECO:0000313" key="17">
    <source>
        <dbReference type="EMBL" id="HFX13386.1"/>
    </source>
</evidence>
<feature type="domain" description="Lon N-terminal" evidence="16">
    <location>
        <begin position="16"/>
        <end position="208"/>
    </location>
</feature>
<evidence type="ECO:0000256" key="12">
    <source>
        <dbReference type="PIRSR" id="PIRSR001174-2"/>
    </source>
</evidence>
<dbReference type="InterPro" id="IPR004815">
    <property type="entry name" value="Lon_bac/euk-typ"/>
</dbReference>
<evidence type="ECO:0000256" key="4">
    <source>
        <dbReference type="ARBA" id="ARBA00022741"/>
    </source>
</evidence>
<comment type="subcellular location">
    <subcellularLocation>
        <location evidence="1 9 10">Cytoplasm</location>
    </subcellularLocation>
</comment>
<dbReference type="AlphaFoldDB" id="A0A7C3MQR6"/>
<evidence type="ECO:0000256" key="8">
    <source>
        <dbReference type="ARBA" id="ARBA00023016"/>
    </source>
</evidence>
<dbReference type="InterPro" id="IPR008269">
    <property type="entry name" value="Lon_proteolytic"/>
</dbReference>
<dbReference type="PRINTS" id="PR00830">
    <property type="entry name" value="ENDOLAPTASE"/>
</dbReference>
<name>A0A7C3MQR6_DICTH</name>
<dbReference type="FunFam" id="3.40.50.300:FF:000382">
    <property type="entry name" value="Lon protease homolog 2, peroxisomal"/>
    <property type="match status" value="1"/>
</dbReference>
<comment type="similarity">
    <text evidence="9 10 13 14">Belongs to the peptidase S16 family.</text>
</comment>
<dbReference type="Gene3D" id="3.30.230.10">
    <property type="match status" value="1"/>
</dbReference>
<evidence type="ECO:0000256" key="1">
    <source>
        <dbReference type="ARBA" id="ARBA00004496"/>
    </source>
</evidence>
<dbReference type="GO" id="GO:0005524">
    <property type="term" value="F:ATP binding"/>
    <property type="evidence" value="ECO:0007669"/>
    <property type="project" value="UniProtKB-UniRule"/>
</dbReference>
<dbReference type="NCBIfam" id="NF008053">
    <property type="entry name" value="PRK10787.1"/>
    <property type="match status" value="1"/>
</dbReference>
<dbReference type="InterPro" id="IPR014721">
    <property type="entry name" value="Ribsml_uS5_D2-typ_fold_subgr"/>
</dbReference>
<keyword evidence="4 9" id="KW-0547">Nucleotide-binding</keyword>
<dbReference type="GO" id="GO:0006515">
    <property type="term" value="P:protein quality control for misfolded or incompletely synthesized proteins"/>
    <property type="evidence" value="ECO:0007669"/>
    <property type="project" value="UniProtKB-UniRule"/>
</dbReference>
<dbReference type="GO" id="GO:0004176">
    <property type="term" value="F:ATP-dependent peptidase activity"/>
    <property type="evidence" value="ECO:0007669"/>
    <property type="project" value="UniProtKB-UniRule"/>
</dbReference>
<dbReference type="Pfam" id="PF00004">
    <property type="entry name" value="AAA"/>
    <property type="match status" value="1"/>
</dbReference>
<dbReference type="InterPro" id="IPR046336">
    <property type="entry name" value="Lon_prtase_N_sf"/>
</dbReference>
<dbReference type="Pfam" id="PF05362">
    <property type="entry name" value="Lon_C"/>
    <property type="match status" value="1"/>
</dbReference>
<dbReference type="PROSITE" id="PS51786">
    <property type="entry name" value="LON_PROTEOLYTIC"/>
    <property type="match status" value="1"/>
</dbReference>
<accession>A0A7C3MQR6</accession>
<dbReference type="Pfam" id="PF02190">
    <property type="entry name" value="LON_substr_bdg"/>
    <property type="match status" value="1"/>
</dbReference>
<dbReference type="InterPro" id="IPR027543">
    <property type="entry name" value="Lon_bac"/>
</dbReference>
<keyword evidence="2 9" id="KW-0963">Cytoplasm</keyword>
<dbReference type="InterPro" id="IPR054594">
    <property type="entry name" value="Lon_lid"/>
</dbReference>
<dbReference type="SUPFAM" id="SSF54211">
    <property type="entry name" value="Ribosomal protein S5 domain 2-like"/>
    <property type="match status" value="1"/>
</dbReference>
<reference evidence="17" key="1">
    <citation type="journal article" date="2020" name="mSystems">
        <title>Genome- and Community-Level Interaction Insights into Carbon Utilization and Element Cycling Functions of Hydrothermarchaeota in Hydrothermal Sediment.</title>
        <authorList>
            <person name="Zhou Z."/>
            <person name="Liu Y."/>
            <person name="Xu W."/>
            <person name="Pan J."/>
            <person name="Luo Z.H."/>
            <person name="Li M."/>
        </authorList>
    </citation>
    <scope>NUCLEOTIDE SEQUENCE [LARGE SCALE GENOMIC DNA]</scope>
    <source>
        <strain evidence="17">SpSt-81</strain>
    </source>
</reference>
<comment type="function">
    <text evidence="9">ATP-dependent serine protease that mediates the selective degradation of mutant and abnormal proteins as well as certain short-lived regulatory proteins. Required for cellular homeostasis and for survival from DNA damage and developmental changes induced by stress. Degrades polypeptides processively to yield small peptide fragments that are 5 to 10 amino acids long. Binds to DNA in a double-stranded, site-specific manner.</text>
</comment>
<gene>
    <name evidence="9 17" type="primary">lon</name>
    <name evidence="17" type="ORF">ENW00_04390</name>
</gene>
<dbReference type="Gene3D" id="1.20.5.5270">
    <property type="match status" value="1"/>
</dbReference>
<sequence length="792" mass="89354">MEEKEMNQMPDIPEELPILPLRETVVYPQMLIPLVVGREKSIKLVEDALAGNKIIGMCMQKTPVEEPTPDDIHRIGTVGIIVRSLRFPDNTLRLFVQGLQRIRIIEFTQTEPYFKAKVEVIEEKVEKTVEIEGLMRNLLNLFQKMASLIPQFPEELIINAMNIQEPGKLADFIAFNTNLNINEKQEILETIDIKERLQKVTYYLTRELEILEIANKIQNEVKNEIEKSQKEYFLRQQMKAIQKELGEIDPREMEINELRQKLQEAKLPPEAMKEAERELERLALMPPGSAEYTVTRTYLDWLISLPWAKSTEDNLDIKRAEEILNEDHYDLEKVKERILEYLAVRKLKSDMKGPILCFVGPPGVGKTSLGKSIARALGRKFVRISLGGIRDEAEIRGHRRTYVGALPGRIIQGMRKAESNNPIFMLDEIDKLGADFRGDPAAALLEVLDPEQNNSFVDNYLGVPFDLSKVMFIATANVLYTIPPALLDRMEVLEIPGYTEYQKLGIAKGFLIPRQLKEHGLENYQIEFTDEAIKKIIREYTREAGVRNLEREIASIIRKIAKGIAEGSITDKVIVDKEDIPKYLGPEKYTFGMKGEKDEVGVATGLAWTEAGGDILFVEALVVEGKGNLILTGKLGEVMQESAKTALSYVRSKLKDLNVSYEILEKSDIHVHVPSGAIPKDGPSAGVTIATAIASALTKRPVKKDIGMTGEITLRGKVLPVGGIREKVLAAHRAGLTAVIMPKENQKDLEEIPEEVKNELTFYFVEHADEVLNLALLGVKEYAEQRDPERTG</sequence>
<keyword evidence="8 9" id="KW-0346">Stress response</keyword>
<proteinExistence type="evidence at transcript level"/>
<organism evidence="17">
    <name type="scientific">Dictyoglomus thermophilum</name>
    <dbReference type="NCBI Taxonomy" id="14"/>
    <lineage>
        <taxon>Bacteria</taxon>
        <taxon>Pseudomonadati</taxon>
        <taxon>Dictyoglomota</taxon>
        <taxon>Dictyoglomia</taxon>
        <taxon>Dictyoglomales</taxon>
        <taxon>Dictyoglomaceae</taxon>
        <taxon>Dictyoglomus</taxon>
    </lineage>
</organism>
<dbReference type="GO" id="GO:0005737">
    <property type="term" value="C:cytoplasm"/>
    <property type="evidence" value="ECO:0007669"/>
    <property type="project" value="UniProtKB-SubCell"/>
</dbReference>
<dbReference type="EMBL" id="DTIN01000014">
    <property type="protein sequence ID" value="HFX13386.1"/>
    <property type="molecule type" value="Genomic_DNA"/>
</dbReference>
<dbReference type="SUPFAM" id="SSF88697">
    <property type="entry name" value="PUA domain-like"/>
    <property type="match status" value="1"/>
</dbReference>
<dbReference type="FunFam" id="1.20.5.5270:FF:000002">
    <property type="entry name" value="Lon protease homolog"/>
    <property type="match status" value="1"/>
</dbReference>
<dbReference type="CDD" id="cd19500">
    <property type="entry name" value="RecA-like_Lon"/>
    <property type="match status" value="1"/>
</dbReference>
<dbReference type="Gene3D" id="1.10.8.60">
    <property type="match status" value="1"/>
</dbReference>
<dbReference type="Gene3D" id="2.30.130.40">
    <property type="entry name" value="LON domain-like"/>
    <property type="match status" value="1"/>
</dbReference>
<protein>
    <recommendedName>
        <fullName evidence="9 10">Lon protease</fullName>
        <ecNumber evidence="9 10">3.4.21.53</ecNumber>
    </recommendedName>
    <alternativeName>
        <fullName evidence="9">ATP-dependent protease La</fullName>
    </alternativeName>
</protein>
<dbReference type="InterPro" id="IPR027417">
    <property type="entry name" value="P-loop_NTPase"/>
</dbReference>
<keyword evidence="6 9" id="KW-0720">Serine protease</keyword>
<evidence type="ECO:0000259" key="16">
    <source>
        <dbReference type="PROSITE" id="PS51787"/>
    </source>
</evidence>
<dbReference type="SMART" id="SM00382">
    <property type="entry name" value="AAA"/>
    <property type="match status" value="1"/>
</dbReference>
<feature type="active site" evidence="9 11">
    <location>
        <position position="684"/>
    </location>
</feature>
<dbReference type="InterPro" id="IPR003959">
    <property type="entry name" value="ATPase_AAA_core"/>
</dbReference>
<comment type="caution">
    <text evidence="17">The sequence shown here is derived from an EMBL/GenBank/DDBJ whole genome shotgun (WGS) entry which is preliminary data.</text>
</comment>
<evidence type="ECO:0000256" key="11">
    <source>
        <dbReference type="PIRSR" id="PIRSR001174-1"/>
    </source>
</evidence>
<dbReference type="SMART" id="SM00464">
    <property type="entry name" value="LON"/>
    <property type="match status" value="1"/>
</dbReference>
<dbReference type="InterPro" id="IPR008268">
    <property type="entry name" value="Peptidase_S16_AS"/>
</dbReference>
<dbReference type="PROSITE" id="PS01046">
    <property type="entry name" value="LON_SER"/>
    <property type="match status" value="1"/>
</dbReference>
<dbReference type="Pfam" id="PF22667">
    <property type="entry name" value="Lon_lid"/>
    <property type="match status" value="1"/>
</dbReference>
<dbReference type="Gene3D" id="1.20.58.1480">
    <property type="match status" value="1"/>
</dbReference>
<dbReference type="PANTHER" id="PTHR10046">
    <property type="entry name" value="ATP DEPENDENT LON PROTEASE FAMILY MEMBER"/>
    <property type="match status" value="1"/>
</dbReference>
<dbReference type="SUPFAM" id="SSF52540">
    <property type="entry name" value="P-loop containing nucleoside triphosphate hydrolases"/>
    <property type="match status" value="1"/>
</dbReference>
<evidence type="ECO:0000256" key="6">
    <source>
        <dbReference type="ARBA" id="ARBA00022825"/>
    </source>
</evidence>
<dbReference type="PIRSF" id="PIRSF001174">
    <property type="entry name" value="Lon_proteas"/>
    <property type="match status" value="1"/>
</dbReference>
<dbReference type="NCBIfam" id="TIGR00763">
    <property type="entry name" value="lon"/>
    <property type="match status" value="1"/>
</dbReference>
<evidence type="ECO:0000256" key="2">
    <source>
        <dbReference type="ARBA" id="ARBA00022490"/>
    </source>
</evidence>
<dbReference type="GO" id="GO:0043565">
    <property type="term" value="F:sequence-specific DNA binding"/>
    <property type="evidence" value="ECO:0007669"/>
    <property type="project" value="UniProtKB-UniRule"/>
</dbReference>
<evidence type="ECO:0000256" key="14">
    <source>
        <dbReference type="RuleBase" id="RU000591"/>
    </source>
</evidence>
<evidence type="ECO:0000256" key="9">
    <source>
        <dbReference type="HAMAP-Rule" id="MF_01973"/>
    </source>
</evidence>
<feature type="binding site" evidence="9 12">
    <location>
        <begin position="360"/>
        <end position="367"/>
    </location>
    <ligand>
        <name>ATP</name>
        <dbReference type="ChEBI" id="CHEBI:30616"/>
    </ligand>
</feature>
<comment type="subunit">
    <text evidence="9 10">Homohexamer. Organized in a ring with a central cavity.</text>
</comment>
<evidence type="ECO:0000256" key="5">
    <source>
        <dbReference type="ARBA" id="ARBA00022801"/>
    </source>
</evidence>
<keyword evidence="7 9" id="KW-0067">ATP-binding</keyword>
<dbReference type="InterPro" id="IPR003111">
    <property type="entry name" value="Lon_prtase_N"/>
</dbReference>
<dbReference type="InterPro" id="IPR020568">
    <property type="entry name" value="Ribosomal_Su5_D2-typ_SF"/>
</dbReference>
<dbReference type="InterPro" id="IPR027065">
    <property type="entry name" value="Lon_Prtase"/>
</dbReference>
<dbReference type="Gene3D" id="3.40.50.300">
    <property type="entry name" value="P-loop containing nucleotide triphosphate hydrolases"/>
    <property type="match status" value="1"/>
</dbReference>
<evidence type="ECO:0000256" key="10">
    <source>
        <dbReference type="PIRNR" id="PIRNR001174"/>
    </source>
</evidence>
<evidence type="ECO:0000259" key="15">
    <source>
        <dbReference type="PROSITE" id="PS51786"/>
    </source>
</evidence>
<feature type="active site" evidence="9 11">
    <location>
        <position position="727"/>
    </location>
</feature>
<dbReference type="InterPro" id="IPR015947">
    <property type="entry name" value="PUA-like_sf"/>
</dbReference>
<evidence type="ECO:0000256" key="3">
    <source>
        <dbReference type="ARBA" id="ARBA00022670"/>
    </source>
</evidence>
<dbReference type="GO" id="GO:0034605">
    <property type="term" value="P:cellular response to heat"/>
    <property type="evidence" value="ECO:0007669"/>
    <property type="project" value="UniProtKB-UniRule"/>
</dbReference>
<evidence type="ECO:0000256" key="13">
    <source>
        <dbReference type="PROSITE-ProRule" id="PRU01122"/>
    </source>
</evidence>
<comment type="induction">
    <text evidence="9">By heat shock.</text>
</comment>
<dbReference type="PROSITE" id="PS51787">
    <property type="entry name" value="LON_N"/>
    <property type="match status" value="1"/>
</dbReference>